<organism evidence="2 3">
    <name type="scientific">Lysobacter dokdonensis DS-58</name>
    <dbReference type="NCBI Taxonomy" id="1300345"/>
    <lineage>
        <taxon>Bacteria</taxon>
        <taxon>Pseudomonadati</taxon>
        <taxon>Pseudomonadota</taxon>
        <taxon>Gammaproteobacteria</taxon>
        <taxon>Lysobacterales</taxon>
        <taxon>Lysobacteraceae</taxon>
        <taxon>Noviluteimonas</taxon>
    </lineage>
</organism>
<dbReference type="OrthoDB" id="5986593at2"/>
<name>A0A0A2WLF4_9GAMM</name>
<keyword evidence="1" id="KW-1133">Transmembrane helix</keyword>
<keyword evidence="3" id="KW-1185">Reference proteome</keyword>
<accession>A0A0A2WLF4</accession>
<protein>
    <submittedName>
        <fullName evidence="2">Uncharacterized protein</fullName>
    </submittedName>
</protein>
<dbReference type="Proteomes" id="UP000030518">
    <property type="component" value="Unassembled WGS sequence"/>
</dbReference>
<keyword evidence="1" id="KW-0812">Transmembrane</keyword>
<dbReference type="EMBL" id="JRKJ01000002">
    <property type="protein sequence ID" value="KGQ20618.1"/>
    <property type="molecule type" value="Genomic_DNA"/>
</dbReference>
<gene>
    <name evidence="2" type="ORF">LF41_1155</name>
</gene>
<sequence length="164" mass="18219">MIRRRGTRVAMIGAAIAFAFGLVILWFVIKMAHGRAEYADVTHAPEYVGIVGKEYAFAIPMPACGITMDRDYKPPADEVVVMAPPGFSGPEVLWCDDLPEGTAFRVVGVRRCSNCLDSREDEVMVDILPGRGYRGLPVELYSDDVVSKDESGRPRLNFQYYAPR</sequence>
<comment type="caution">
    <text evidence="2">The sequence shown here is derived from an EMBL/GenBank/DDBJ whole genome shotgun (WGS) entry which is preliminary data.</text>
</comment>
<dbReference type="PATRIC" id="fig|1300345.3.peg.463"/>
<keyword evidence="1" id="KW-0472">Membrane</keyword>
<feature type="transmembrane region" description="Helical" evidence="1">
    <location>
        <begin position="9"/>
        <end position="29"/>
    </location>
</feature>
<evidence type="ECO:0000313" key="2">
    <source>
        <dbReference type="EMBL" id="KGQ20618.1"/>
    </source>
</evidence>
<dbReference type="RefSeq" id="WP_036165170.1">
    <property type="nucleotide sequence ID" value="NZ_JRKJ01000002.1"/>
</dbReference>
<evidence type="ECO:0000313" key="3">
    <source>
        <dbReference type="Proteomes" id="UP000030518"/>
    </source>
</evidence>
<dbReference type="AlphaFoldDB" id="A0A0A2WLF4"/>
<proteinExistence type="predicted"/>
<reference evidence="2 3" key="1">
    <citation type="submission" date="2014-09" db="EMBL/GenBank/DDBJ databases">
        <title>Genome sequences of Lysobacter dokdonensis DS-58.</title>
        <authorList>
            <person name="Kim J.F."/>
            <person name="Kwak M.-J."/>
        </authorList>
    </citation>
    <scope>NUCLEOTIDE SEQUENCE [LARGE SCALE GENOMIC DNA]</scope>
    <source>
        <strain evidence="2 3">DS-58</strain>
    </source>
</reference>
<evidence type="ECO:0000256" key="1">
    <source>
        <dbReference type="SAM" id="Phobius"/>
    </source>
</evidence>